<accession>A0ACC0UCW2</accession>
<dbReference type="EMBL" id="JAGFNK010000064">
    <property type="protein sequence ID" value="KAI9509471.1"/>
    <property type="molecule type" value="Genomic_DNA"/>
</dbReference>
<name>A0ACC0UCW2_9AGAM</name>
<evidence type="ECO:0000313" key="1">
    <source>
        <dbReference type="EMBL" id="KAI9509471.1"/>
    </source>
</evidence>
<protein>
    <submittedName>
        <fullName evidence="1">Uncharacterized protein</fullName>
    </submittedName>
</protein>
<dbReference type="Proteomes" id="UP001207468">
    <property type="component" value="Unassembled WGS sequence"/>
</dbReference>
<proteinExistence type="predicted"/>
<comment type="caution">
    <text evidence="1">The sequence shown here is derived from an EMBL/GenBank/DDBJ whole genome shotgun (WGS) entry which is preliminary data.</text>
</comment>
<gene>
    <name evidence="1" type="ORF">F5148DRAFT_756303</name>
</gene>
<sequence length="155" mass="17890">MRPDSLQQRRPSRCWRIRFAFSISGSSRRNRSIEYSFEEAEGVWTCTAIVDGTAIAAVRLRDRLGSDEETKREVAVEAFKMLEAPVHWLAFLARQHHLEVEYQIEEEEGVRVCSVYVDGLQADRVEWPTKGVVTEREMREAAAKEAIEVVESRFT</sequence>
<organism evidence="1 2">
    <name type="scientific">Russula earlei</name>
    <dbReference type="NCBI Taxonomy" id="71964"/>
    <lineage>
        <taxon>Eukaryota</taxon>
        <taxon>Fungi</taxon>
        <taxon>Dikarya</taxon>
        <taxon>Basidiomycota</taxon>
        <taxon>Agaricomycotina</taxon>
        <taxon>Agaricomycetes</taxon>
        <taxon>Russulales</taxon>
        <taxon>Russulaceae</taxon>
        <taxon>Russula</taxon>
    </lineage>
</organism>
<evidence type="ECO:0000313" key="2">
    <source>
        <dbReference type="Proteomes" id="UP001207468"/>
    </source>
</evidence>
<keyword evidence="2" id="KW-1185">Reference proteome</keyword>
<reference evidence="1" key="1">
    <citation type="submission" date="2021-03" db="EMBL/GenBank/DDBJ databases">
        <title>Evolutionary priming and transition to the ectomycorrhizal habit in an iconic lineage of mushroom-forming fungi: is preadaptation a requirement?</title>
        <authorList>
            <consortium name="DOE Joint Genome Institute"/>
            <person name="Looney B.P."/>
            <person name="Miyauchi S."/>
            <person name="Morin E."/>
            <person name="Drula E."/>
            <person name="Courty P.E."/>
            <person name="Chicoki N."/>
            <person name="Fauchery L."/>
            <person name="Kohler A."/>
            <person name="Kuo A."/>
            <person name="LaButti K."/>
            <person name="Pangilinan J."/>
            <person name="Lipzen A."/>
            <person name="Riley R."/>
            <person name="Andreopoulos W."/>
            <person name="He G."/>
            <person name="Johnson J."/>
            <person name="Barry K.W."/>
            <person name="Grigoriev I.V."/>
            <person name="Nagy L."/>
            <person name="Hibbett D."/>
            <person name="Henrissat B."/>
            <person name="Matheny P.B."/>
            <person name="Labbe J."/>
            <person name="Martin A.F."/>
        </authorList>
    </citation>
    <scope>NUCLEOTIDE SEQUENCE</scope>
    <source>
        <strain evidence="1">BPL698</strain>
    </source>
</reference>